<comment type="cofactor">
    <cofactor evidence="1 15 16">
        <name>pyridoxal 5'-phosphate</name>
        <dbReference type="ChEBI" id="CHEBI:597326"/>
    </cofactor>
</comment>
<reference evidence="20" key="1">
    <citation type="submission" date="2015-08" db="EMBL/GenBank/DDBJ databases">
        <authorList>
            <person name="Babu N.S."/>
            <person name="Beckwith C.J."/>
            <person name="Beseler K.G."/>
            <person name="Brison A."/>
            <person name="Carone J.V."/>
            <person name="Caskin T.P."/>
            <person name="Diamond M."/>
            <person name="Durham M.E."/>
            <person name="Foxe J.M."/>
            <person name="Go M."/>
            <person name="Henderson B.A."/>
            <person name="Jones I.B."/>
            <person name="McGettigan J.A."/>
            <person name="Micheletti S.J."/>
            <person name="Nasrallah M.E."/>
            <person name="Ortiz D."/>
            <person name="Piller C.R."/>
            <person name="Privatt S.R."/>
            <person name="Schneider S.L."/>
            <person name="Sharp S."/>
            <person name="Smith T.C."/>
            <person name="Stanton J.D."/>
            <person name="Ullery H.E."/>
            <person name="Wilson R.J."/>
            <person name="Serrano M.G."/>
            <person name="Buck G."/>
            <person name="Lee V."/>
            <person name="Wang Y."/>
            <person name="Carvalho R."/>
            <person name="Voegtly L."/>
            <person name="Shi R."/>
            <person name="Duckworth R."/>
            <person name="Johnson A."/>
            <person name="Loviza R."/>
            <person name="Walstead R."/>
            <person name="Shah Z."/>
            <person name="Kiflezghi M."/>
            <person name="Wade K."/>
            <person name="Ball S.L."/>
            <person name="Bradley K.W."/>
            <person name="Asai D.J."/>
            <person name="Bowman C.A."/>
            <person name="Russell D.A."/>
            <person name="Pope W.H."/>
            <person name="Jacobs-Sera D."/>
            <person name="Hendrix R.W."/>
            <person name="Hatfull G.F."/>
        </authorList>
    </citation>
    <scope>NUCLEOTIDE SEQUENCE</scope>
</reference>
<comment type="pathway">
    <text evidence="4 16">Amine and polyamine biosynthesis; agmatine biosynthesis; agmatine from L-arginine: step 1/1.</text>
</comment>
<dbReference type="PANTHER" id="PTHR43295:SF9">
    <property type="entry name" value="BIOSYNTHETIC ARGININE DECARBOXYLASE"/>
    <property type="match status" value="1"/>
</dbReference>
<dbReference type="PRINTS" id="PR01180">
    <property type="entry name" value="ARGDCRBXLASE"/>
</dbReference>
<keyword evidence="13 16" id="KW-0456">Lyase</keyword>
<evidence type="ECO:0000256" key="3">
    <source>
        <dbReference type="ARBA" id="ARBA00002257"/>
    </source>
</evidence>
<dbReference type="GO" id="GO:0046872">
    <property type="term" value="F:metal ion binding"/>
    <property type="evidence" value="ECO:0007669"/>
    <property type="project" value="UniProtKB-KW"/>
</dbReference>
<dbReference type="Gene3D" id="1.20.58.930">
    <property type="match status" value="1"/>
</dbReference>
<gene>
    <name evidence="20" type="ORF">g.28659</name>
</gene>
<dbReference type="PANTHER" id="PTHR43295">
    <property type="entry name" value="ARGININE DECARBOXYLASE"/>
    <property type="match status" value="1"/>
</dbReference>
<dbReference type="GO" id="GO:0006527">
    <property type="term" value="P:L-arginine catabolic process"/>
    <property type="evidence" value="ECO:0007669"/>
    <property type="project" value="InterPro"/>
</dbReference>
<dbReference type="Gene3D" id="3.20.20.10">
    <property type="entry name" value="Alanine racemase"/>
    <property type="match status" value="1"/>
</dbReference>
<evidence type="ECO:0000256" key="9">
    <source>
        <dbReference type="ARBA" id="ARBA00022842"/>
    </source>
</evidence>
<dbReference type="Pfam" id="PF02784">
    <property type="entry name" value="Orn_Arg_deC_N"/>
    <property type="match status" value="1"/>
</dbReference>
<organism evidence="20">
    <name type="scientific">Auxenochlorella protothecoides</name>
    <name type="common">Green microalga</name>
    <name type="synonym">Chlorella protothecoides</name>
    <dbReference type="NCBI Taxonomy" id="3075"/>
    <lineage>
        <taxon>Eukaryota</taxon>
        <taxon>Viridiplantae</taxon>
        <taxon>Chlorophyta</taxon>
        <taxon>core chlorophytes</taxon>
        <taxon>Trebouxiophyceae</taxon>
        <taxon>Chlorellales</taxon>
        <taxon>Chlorellaceae</taxon>
        <taxon>Auxenochlorella</taxon>
    </lineage>
</organism>
<keyword evidence="8 16" id="KW-0210">Decarboxylase</keyword>
<feature type="active site" description="Proton donor" evidence="15">
    <location>
        <position position="655"/>
    </location>
</feature>
<keyword evidence="10 15" id="KW-0663">Pyridoxal phosphate</keyword>
<evidence type="ECO:0000256" key="11">
    <source>
        <dbReference type="ARBA" id="ARBA00023066"/>
    </source>
</evidence>
<dbReference type="InterPro" id="IPR029066">
    <property type="entry name" value="PLP-binding_barrel"/>
</dbReference>
<feature type="compositionally biased region" description="Polar residues" evidence="17">
    <location>
        <begin position="101"/>
        <end position="112"/>
    </location>
</feature>
<dbReference type="GO" id="GO:0008295">
    <property type="term" value="P:spermidine biosynthetic process"/>
    <property type="evidence" value="ECO:0007669"/>
    <property type="project" value="UniProtKB-KW"/>
</dbReference>
<proteinExistence type="inferred from homology"/>
<feature type="region of interest" description="Disordered" evidence="17">
    <location>
        <begin position="101"/>
        <end position="124"/>
    </location>
</feature>
<dbReference type="InterPro" id="IPR022644">
    <property type="entry name" value="De-COase2_N"/>
</dbReference>
<dbReference type="PRINTS" id="PR01179">
    <property type="entry name" value="ODADCRBXLASE"/>
</dbReference>
<evidence type="ECO:0000256" key="1">
    <source>
        <dbReference type="ARBA" id="ARBA00001933"/>
    </source>
</evidence>
<evidence type="ECO:0000256" key="14">
    <source>
        <dbReference type="ARBA" id="ARBA00049309"/>
    </source>
</evidence>
<sequence length="790" mass="86226">MHRALPRGVAGRCKEVNVANSCCNPRHWAIYFCIINSIWAAGYSSPLVCRMDCAAGVERKLQSTGCGYSSRASQLYDLDTTSAASSGDLLLDFKPVTSEADLQSSRSPSQARQLGLSPALGREGSTWSTEASRALYNVDGWGCGYVDIAEEGNLAIRPLGEDGPAVDLPQLVEHLKERGLLPPLLLRFPSIACHRLEKLRDAFRAAIERFEYQGCFRSVFPVKSNPDRLLLQGMLDYSWSHEHGHGLGLEVGSKAELTMALSMIPLPASPAFNLICNGCKDAEYMELAMHAGELGVNAVVVMEQYSEVRLALRVAAKLGVRPRLGVRAKLATRHSGHWGSTSGDGAKFGLRAREIVAAVGELAAAGMLDCLVLLHFHVGSQITNIRMVKEVMREASFLYAELVKMGAGLRFLDVGGGLAVDYDGSFTDSAASMAYSLQSYANDIVSAMQEVCVHRGIPPPTLISESGRAVASHATVVVFDVVNHPVRCEELREEEEEVVDSVEFSLDRPLTKQLKAAASRGKGRYLLTTFKEVFDNITADAFSLRESYSDACYFKEDALRAFKLGVLSLVERARVDVMFDATCDRIRTLAGEHSLPLPDALQPTAVPGVRLYHVNLSVFQSAVDAWGIGQLFPVMPLARLGEEPRVQATLGDITCDSDGRLDRFAGPGGLGAAGALPLHDLREGEPYRLAMFLTGVYQEVMGSVHNMYGRLNTAVVWAEPGRAGVQLVHVRRGESVGEVLVHPGYDPATMIQRVHEATMLRVNAGNLPMRRAEVIMQCYRERMAGYTYMR</sequence>
<evidence type="ECO:0000256" key="13">
    <source>
        <dbReference type="ARBA" id="ARBA00023239"/>
    </source>
</evidence>
<evidence type="ECO:0000313" key="20">
    <source>
        <dbReference type="EMBL" id="JAT70720.1"/>
    </source>
</evidence>
<evidence type="ECO:0000256" key="16">
    <source>
        <dbReference type="RuleBase" id="RU003740"/>
    </source>
</evidence>
<accession>A0A1D1ZUT8</accession>
<feature type="domain" description="Arginine decarboxylase helical bundle" evidence="19">
    <location>
        <begin position="527"/>
        <end position="593"/>
    </location>
</feature>
<protein>
    <recommendedName>
        <fullName evidence="6 16">Arginine decarboxylase</fullName>
        <ecNumber evidence="6 16">4.1.1.19</ecNumber>
    </recommendedName>
</protein>
<keyword evidence="7" id="KW-0479">Metal-binding</keyword>
<name>A0A1D1ZUT8_AUXPR</name>
<comment type="catalytic activity">
    <reaction evidence="14 16">
        <text>L-arginine + H(+) = agmatine + CO2</text>
        <dbReference type="Rhea" id="RHEA:17641"/>
        <dbReference type="ChEBI" id="CHEBI:15378"/>
        <dbReference type="ChEBI" id="CHEBI:16526"/>
        <dbReference type="ChEBI" id="CHEBI:32682"/>
        <dbReference type="ChEBI" id="CHEBI:58145"/>
        <dbReference type="EC" id="4.1.1.19"/>
    </reaction>
</comment>
<keyword evidence="12" id="KW-0620">Polyamine biosynthesis</keyword>
<evidence type="ECO:0000256" key="5">
    <source>
        <dbReference type="ARBA" id="ARBA00008357"/>
    </source>
</evidence>
<evidence type="ECO:0000256" key="7">
    <source>
        <dbReference type="ARBA" id="ARBA00022723"/>
    </source>
</evidence>
<dbReference type="InterPro" id="IPR000183">
    <property type="entry name" value="Orn/DAP/Arg_de-COase"/>
</dbReference>
<feature type="modified residue" description="N6-(pyridoxal phosphate)lysine" evidence="15">
    <location>
        <position position="223"/>
    </location>
</feature>
<comment type="similarity">
    <text evidence="5 16">Belongs to the Orn/Lys/Arg decarboxylase class-II family. SpeA subfamily.</text>
</comment>
<dbReference type="Pfam" id="PF17810">
    <property type="entry name" value="Arg_decarb_HB"/>
    <property type="match status" value="1"/>
</dbReference>
<evidence type="ECO:0000259" key="18">
    <source>
        <dbReference type="Pfam" id="PF02784"/>
    </source>
</evidence>
<dbReference type="InterPro" id="IPR040634">
    <property type="entry name" value="Arg_decarb_HB"/>
</dbReference>
<evidence type="ECO:0000256" key="15">
    <source>
        <dbReference type="PIRSR" id="PIRSR600183-50"/>
    </source>
</evidence>
<dbReference type="EMBL" id="GDKF01007902">
    <property type="protein sequence ID" value="JAT70720.1"/>
    <property type="molecule type" value="Transcribed_RNA"/>
</dbReference>
<dbReference type="AlphaFoldDB" id="A0A1D1ZUT8"/>
<dbReference type="NCBIfam" id="NF003763">
    <property type="entry name" value="PRK05354.1"/>
    <property type="match status" value="1"/>
</dbReference>
<dbReference type="InterPro" id="IPR009006">
    <property type="entry name" value="Ala_racemase/Decarboxylase_C"/>
</dbReference>
<comment type="cofactor">
    <cofactor evidence="2 16">
        <name>Mg(2+)</name>
        <dbReference type="ChEBI" id="CHEBI:18420"/>
    </cofactor>
</comment>
<dbReference type="UniPathway" id="UPA00186">
    <property type="reaction ID" value="UER00284"/>
</dbReference>
<evidence type="ECO:0000256" key="6">
    <source>
        <dbReference type="ARBA" id="ARBA00012426"/>
    </source>
</evidence>
<dbReference type="SUPFAM" id="SSF50621">
    <property type="entry name" value="Alanine racemase C-terminal domain-like"/>
    <property type="match status" value="1"/>
</dbReference>
<dbReference type="SUPFAM" id="SSF51419">
    <property type="entry name" value="PLP-binding barrel"/>
    <property type="match status" value="1"/>
</dbReference>
<evidence type="ECO:0000256" key="2">
    <source>
        <dbReference type="ARBA" id="ARBA00001946"/>
    </source>
</evidence>
<evidence type="ECO:0000256" key="10">
    <source>
        <dbReference type="ARBA" id="ARBA00022898"/>
    </source>
</evidence>
<keyword evidence="9 16" id="KW-0460">Magnesium</keyword>
<dbReference type="InterPro" id="IPR002985">
    <property type="entry name" value="Arg_decrbxlase"/>
</dbReference>
<keyword evidence="11 16" id="KW-0745">Spermidine biosynthesis</keyword>
<evidence type="ECO:0000256" key="17">
    <source>
        <dbReference type="SAM" id="MobiDB-lite"/>
    </source>
</evidence>
<evidence type="ECO:0000256" key="12">
    <source>
        <dbReference type="ARBA" id="ARBA00023115"/>
    </source>
</evidence>
<comment type="function">
    <text evidence="3">Catalyzes the biosynthesis of agmatine from arginine.</text>
</comment>
<dbReference type="EC" id="4.1.1.19" evidence="6 16"/>
<dbReference type="GO" id="GO:0008792">
    <property type="term" value="F:arginine decarboxylase activity"/>
    <property type="evidence" value="ECO:0007669"/>
    <property type="project" value="UniProtKB-EC"/>
</dbReference>
<feature type="domain" description="Orn/DAP/Arg decarboxylase 2 N-terminal" evidence="18">
    <location>
        <begin position="201"/>
        <end position="471"/>
    </location>
</feature>
<dbReference type="Gene3D" id="2.40.37.10">
    <property type="entry name" value="Lyase, Ornithine Decarboxylase, Chain A, domain 1"/>
    <property type="match status" value="1"/>
</dbReference>
<evidence type="ECO:0000259" key="19">
    <source>
        <dbReference type="Pfam" id="PF17810"/>
    </source>
</evidence>
<evidence type="ECO:0000256" key="8">
    <source>
        <dbReference type="ARBA" id="ARBA00022793"/>
    </source>
</evidence>
<dbReference type="CDD" id="cd06830">
    <property type="entry name" value="PLPDE_III_ADC"/>
    <property type="match status" value="1"/>
</dbReference>
<evidence type="ECO:0000256" key="4">
    <source>
        <dbReference type="ARBA" id="ARBA00004773"/>
    </source>
</evidence>